<evidence type="ECO:0008006" key="3">
    <source>
        <dbReference type="Google" id="ProtNLM"/>
    </source>
</evidence>
<organism evidence="1 2">
    <name type="scientific">Roseateles violae</name>
    <dbReference type="NCBI Taxonomy" id="3058042"/>
    <lineage>
        <taxon>Bacteria</taxon>
        <taxon>Pseudomonadati</taxon>
        <taxon>Pseudomonadota</taxon>
        <taxon>Betaproteobacteria</taxon>
        <taxon>Burkholderiales</taxon>
        <taxon>Sphaerotilaceae</taxon>
        <taxon>Roseateles</taxon>
    </lineage>
</organism>
<accession>A0ABT8DV49</accession>
<protein>
    <recommendedName>
        <fullName evidence="3">DUF1311 domain-containing protein</fullName>
    </recommendedName>
</protein>
<keyword evidence="2" id="KW-1185">Reference proteome</keyword>
<sequence length="270" mass="29850">MRTSRMHVAVVAAVAIAGCALDKSPPPADDLLDMGRYLSRYAATTGSDISQLDFAEVPGGPVRGKYTDFDGYRAGKTWWCRSDERGDPLLWTKKAYGELCRRRGGIYEEGFCSAPSDHDTVLFMARVTGFEDNCSQIEVSVLEATSASASSAYRAQLLRYGFKTSAMQQAELAHKQRQTDAAMARRAQEAADQLARVEREWTLMKKRGTAVCRQSGGITYFGYVDDSTTDRLKILVVRAALTRAPAIAPGDFRQETVWTNPAEWYLCTGL</sequence>
<name>A0ABT8DV49_9BURK</name>
<evidence type="ECO:0000313" key="1">
    <source>
        <dbReference type="EMBL" id="MDN3920041.1"/>
    </source>
</evidence>
<dbReference type="Proteomes" id="UP001228044">
    <property type="component" value="Unassembled WGS sequence"/>
</dbReference>
<evidence type="ECO:0000313" key="2">
    <source>
        <dbReference type="Proteomes" id="UP001228044"/>
    </source>
</evidence>
<dbReference type="EMBL" id="JAUHHC010000002">
    <property type="protein sequence ID" value="MDN3920041.1"/>
    <property type="molecule type" value="Genomic_DNA"/>
</dbReference>
<reference evidence="1 2" key="1">
    <citation type="submission" date="2023-06" db="EMBL/GenBank/DDBJ databases">
        <title>Pelomonas sp. PFR6 16S ribosomal RNA gene Genome sequencing and assembly.</title>
        <authorList>
            <person name="Woo H."/>
        </authorList>
    </citation>
    <scope>NUCLEOTIDE SEQUENCE [LARGE SCALE GENOMIC DNA]</scope>
    <source>
        <strain evidence="1 2">PFR6</strain>
    </source>
</reference>
<comment type="caution">
    <text evidence="1">The sequence shown here is derived from an EMBL/GenBank/DDBJ whole genome shotgun (WGS) entry which is preliminary data.</text>
</comment>
<dbReference type="PROSITE" id="PS51257">
    <property type="entry name" value="PROKAR_LIPOPROTEIN"/>
    <property type="match status" value="1"/>
</dbReference>
<proteinExistence type="predicted"/>
<dbReference type="RefSeq" id="WP_290358359.1">
    <property type="nucleotide sequence ID" value="NZ_JAUHHC010000002.1"/>
</dbReference>
<gene>
    <name evidence="1" type="ORF">QWJ38_07080</name>
</gene>